<organism evidence="1 2">
    <name type="scientific">Agrobacterium deltaense NCPPB 1641</name>
    <dbReference type="NCBI Taxonomy" id="1183425"/>
    <lineage>
        <taxon>Bacteria</taxon>
        <taxon>Pseudomonadati</taxon>
        <taxon>Pseudomonadota</taxon>
        <taxon>Alphaproteobacteria</taxon>
        <taxon>Hyphomicrobiales</taxon>
        <taxon>Rhizobiaceae</taxon>
        <taxon>Rhizobium/Agrobacterium group</taxon>
        <taxon>Agrobacterium</taxon>
    </lineage>
</organism>
<keyword evidence="2" id="KW-1185">Reference proteome</keyword>
<comment type="caution">
    <text evidence="1">The sequence shown here is derived from an EMBL/GenBank/DDBJ whole genome shotgun (WGS) entry which is preliminary data.</text>
</comment>
<reference evidence="1" key="1">
    <citation type="submission" date="2016-01" db="EMBL/GenBank/DDBJ databases">
        <authorList>
            <person name="Regsiter A."/>
            <person name="william w."/>
        </authorList>
    </citation>
    <scope>NUCLEOTIDE SEQUENCE</scope>
    <source>
        <strain evidence="1">NCPPB 1641</strain>
    </source>
</reference>
<protein>
    <submittedName>
        <fullName evidence="1">Uncharacterized protein</fullName>
    </submittedName>
</protein>
<proteinExistence type="predicted"/>
<evidence type="ECO:0000313" key="1">
    <source>
        <dbReference type="EMBL" id="CVI57352.1"/>
    </source>
</evidence>
<gene>
    <name evidence="1" type="ORF">AGR7A_Lc10047</name>
</gene>
<dbReference type="AlphaFoldDB" id="A0A1S7TRW6"/>
<dbReference type="Proteomes" id="UP000192140">
    <property type="component" value="Unassembled WGS sequence"/>
</dbReference>
<name>A0A1S7TRW6_9HYPH</name>
<evidence type="ECO:0000313" key="2">
    <source>
        <dbReference type="Proteomes" id="UP000192140"/>
    </source>
</evidence>
<dbReference type="EMBL" id="FCNP01000030">
    <property type="protein sequence ID" value="CVI57352.1"/>
    <property type="molecule type" value="Genomic_DNA"/>
</dbReference>
<sequence length="57" mass="6657">MQQHARVLADRIHHNRIFEASSNLAKNLDAFTLQTTERGGQTRYMMHMKSLEFVSHT</sequence>
<accession>A0A1S7TRW6</accession>